<feature type="domain" description="Cell envelope-related transcriptional attenuator" evidence="4">
    <location>
        <begin position="105"/>
        <end position="276"/>
    </location>
</feature>
<accession>A0ABP8S0P7</accession>
<evidence type="ECO:0000256" key="3">
    <source>
        <dbReference type="SAM" id="Phobius"/>
    </source>
</evidence>
<gene>
    <name evidence="5" type="ORF">GCM10023175_56430</name>
</gene>
<dbReference type="InterPro" id="IPR050922">
    <property type="entry name" value="LytR/CpsA/Psr_CW_biosynth"/>
</dbReference>
<evidence type="ECO:0000256" key="1">
    <source>
        <dbReference type="ARBA" id="ARBA00006068"/>
    </source>
</evidence>
<evidence type="ECO:0000259" key="4">
    <source>
        <dbReference type="Pfam" id="PF03816"/>
    </source>
</evidence>
<sequence>MDRPARTTRRVLTGLGRTLAAALALAVLAGTGYVWTLYRSLSADLTTSRVLADRPVDPEPATASPRRSYTALLVGMDSRTDARGEPLSPALLAEIHAGADEGELHTDTMMLVRVPADAGAPVVTVSFPRDSYVDLADGSGRHKINSAYGRAYRAEQERLAGQGVSGADLDRRSREAGRAALVQTVEQFSGVTVDHYAEINLAGFVELTDTLGGVPVCLNAAVDDRAYSGVDLPAGPQTVTGGNALAFVRQRHGLDGGDLDRITRQQAFMAGLTHQVLATGTLTDPTRVADLIDVVTDYVVLDSGWNLEQLLGQLGTLAGADVVFRTIPTIRPDLRTPYDGVAVEVDEAAVRDFVHTVLFADARAGREQPTETPVPEATRIRASGPTDTLTTTPVPAPENPWTDRPVIDAAAVPCVN</sequence>
<organism evidence="5 6">
    <name type="scientific">Pseudonocardia xishanensis</name>
    <dbReference type="NCBI Taxonomy" id="630995"/>
    <lineage>
        <taxon>Bacteria</taxon>
        <taxon>Bacillati</taxon>
        <taxon>Actinomycetota</taxon>
        <taxon>Actinomycetes</taxon>
        <taxon>Pseudonocardiales</taxon>
        <taxon>Pseudonocardiaceae</taxon>
        <taxon>Pseudonocardia</taxon>
    </lineage>
</organism>
<feature type="transmembrane region" description="Helical" evidence="3">
    <location>
        <begin position="20"/>
        <end position="38"/>
    </location>
</feature>
<reference evidence="6" key="1">
    <citation type="journal article" date="2019" name="Int. J. Syst. Evol. Microbiol.">
        <title>The Global Catalogue of Microorganisms (GCM) 10K type strain sequencing project: providing services to taxonomists for standard genome sequencing and annotation.</title>
        <authorList>
            <consortium name="The Broad Institute Genomics Platform"/>
            <consortium name="The Broad Institute Genome Sequencing Center for Infectious Disease"/>
            <person name="Wu L."/>
            <person name="Ma J."/>
        </authorList>
    </citation>
    <scope>NUCLEOTIDE SEQUENCE [LARGE SCALE GENOMIC DNA]</scope>
    <source>
        <strain evidence="6">JCM 17906</strain>
    </source>
</reference>
<dbReference type="PANTHER" id="PTHR33392:SF6">
    <property type="entry name" value="POLYISOPRENYL-TEICHOIC ACID--PEPTIDOGLYCAN TEICHOIC ACID TRANSFERASE TAGU"/>
    <property type="match status" value="1"/>
</dbReference>
<dbReference type="InterPro" id="IPR004474">
    <property type="entry name" value="LytR_CpsA_psr"/>
</dbReference>
<dbReference type="Proteomes" id="UP001501598">
    <property type="component" value="Unassembled WGS sequence"/>
</dbReference>
<keyword evidence="3" id="KW-0472">Membrane</keyword>
<comment type="caution">
    <text evidence="5">The sequence shown here is derived from an EMBL/GenBank/DDBJ whole genome shotgun (WGS) entry which is preliminary data.</text>
</comment>
<dbReference type="NCBIfam" id="TIGR00350">
    <property type="entry name" value="lytR_cpsA_psr"/>
    <property type="match status" value="1"/>
</dbReference>
<name>A0ABP8S0P7_9PSEU</name>
<keyword evidence="3" id="KW-0812">Transmembrane</keyword>
<dbReference type="RefSeq" id="WP_345425127.1">
    <property type="nucleotide sequence ID" value="NZ_BAABGT010000094.1"/>
</dbReference>
<proteinExistence type="inferred from homology"/>
<dbReference type="EMBL" id="BAABGT010000094">
    <property type="protein sequence ID" value="GAA4555705.1"/>
    <property type="molecule type" value="Genomic_DNA"/>
</dbReference>
<comment type="similarity">
    <text evidence="1">Belongs to the LytR/CpsA/Psr (LCP) family.</text>
</comment>
<evidence type="ECO:0000256" key="2">
    <source>
        <dbReference type="SAM" id="MobiDB-lite"/>
    </source>
</evidence>
<dbReference type="PANTHER" id="PTHR33392">
    <property type="entry name" value="POLYISOPRENYL-TEICHOIC ACID--PEPTIDOGLYCAN TEICHOIC ACID TRANSFERASE TAGU"/>
    <property type="match status" value="1"/>
</dbReference>
<evidence type="ECO:0000313" key="6">
    <source>
        <dbReference type="Proteomes" id="UP001501598"/>
    </source>
</evidence>
<protein>
    <submittedName>
        <fullName evidence="5">LCP family protein</fullName>
    </submittedName>
</protein>
<dbReference type="Gene3D" id="3.40.630.190">
    <property type="entry name" value="LCP protein"/>
    <property type="match status" value="1"/>
</dbReference>
<keyword evidence="6" id="KW-1185">Reference proteome</keyword>
<dbReference type="Pfam" id="PF03816">
    <property type="entry name" value="LytR_cpsA_psr"/>
    <property type="match status" value="1"/>
</dbReference>
<keyword evidence="3" id="KW-1133">Transmembrane helix</keyword>
<evidence type="ECO:0000313" key="5">
    <source>
        <dbReference type="EMBL" id="GAA4555705.1"/>
    </source>
</evidence>
<feature type="region of interest" description="Disordered" evidence="2">
    <location>
        <begin position="364"/>
        <end position="404"/>
    </location>
</feature>